<evidence type="ECO:0000313" key="9">
    <source>
        <dbReference type="EMBL" id="KAL3731847.1"/>
    </source>
</evidence>
<dbReference type="SUPFAM" id="SSF81606">
    <property type="entry name" value="PP2C-like"/>
    <property type="match status" value="1"/>
</dbReference>
<feature type="compositionally biased region" description="Basic and acidic residues" evidence="6">
    <location>
        <begin position="401"/>
        <end position="419"/>
    </location>
</feature>
<dbReference type="InterPro" id="IPR031052">
    <property type="entry name" value="FHY3/FAR1"/>
</dbReference>
<dbReference type="Gene3D" id="3.60.40.10">
    <property type="entry name" value="PPM-type phosphatase domain"/>
    <property type="match status" value="1"/>
</dbReference>
<feature type="region of interest" description="Disordered" evidence="6">
    <location>
        <begin position="1051"/>
        <end position="1072"/>
    </location>
</feature>
<keyword evidence="4" id="KW-0862">Zinc</keyword>
<dbReference type="InterPro" id="IPR007527">
    <property type="entry name" value="Znf_SWIM"/>
</dbReference>
<sequence length="1238" mass="137304">MGFLCGARRAPKNRKLRMIAGSFYVPKKRAVFPDGDDAHFICSEKNTIGVSDGVGSWVRLGVDPGVYARGLMTGCADEVRRQEAGHVDLKSVLGAAFDRTSVRGTATACLLTLADNGRLQVVNVGDSGFVRFRKGEGVYRSPVQEYGFNRPNQLGRSTAAGLYGTPSSAQSYEVEAREGDIIVAGTDGLFDNLFADQIKDVAEAGIRGGKDLGDIASSIAARAHANSLDKTARTPFSESLEKYCGEERRRGGKPDDITVVVGRIVRDKKERSIHLFRTNGKTKQHPRSRISSSSSSSSSSVSCGAALPARVPGTSPAPAPAPARRKRSRSEPGKLTGAYEWRLPPFEFAVRRAINRSSAELSSAADSWPLLSTLGYELDTMEVESVDKNGVPRGHRVARNVVHDRGDESASDTSSDRETATSGYDIRAKPCVVGMQFESEEAARNFYDTYARHVGFSTQVGQFSRCRPDGPIVSWDFTCSREVLKRKNIESCNAMLRIERKDSDNWVVSKFVEEHNHSTATPSKVHHLRPSRHFASATKNVSEPLDAIGDAHASLDRNHISIEPNRGGRNISPVESNHLARNIGSINYMRPSTRKRNLGRDAQNLLDYFNKMQAENPGFYYAIQLDDDNGMTNVFWADARSRAAYTYFGDAVVFDTMYRPNQYQVPFAPFTGVNNHGQMILFGCALLLDESESSFAWLFRTWLSAMNDRSPVSITTDQDRAIQAAVAQVLPQTRHCICKWHILREGQERLAHIYLAHPSFYGDLYSCINFAETIEDFEASWVALLDRYGLQKNEWLQAVYNARKQWAPVYFRDTFFAAISSNQGVSSFFDGYVNQQTTVPLFFKQYERALESSLEKEIEADYDTMGTAPVLKTPSPMEQQAANLYSKKIFAKFQEELVETFVYTANKIEDDGVINKYRVAKYEHDDKAFIVTLNVSGMKASCSCRMFEYSGVLCRHILTVFTVTNVLTLPSHYILKRWTSNAKSLLGSEEQNSDPHGVETLTSRFNSLCREAIQYAEEGAIAVETYNAAMSALKEGIRKIASVKKGIPKVALPSSQSSGSNEDSSKKTSSSVPEMFPALWPWQGAYPPRFNLNNNGVPVADLTQPSLAPVSIQRDNGTLDDTVVLTCFKSMTWVIESSTAALAGKIAVVNLKLQDYGKIPCGETEVQFRLTRVTLEPMLRSMAYISQQLSSSANKVAVINLKLQDTKTSTGETEVKFQVSRDTLGSMLRSMAYIREQL</sequence>
<dbReference type="Pfam" id="PF03101">
    <property type="entry name" value="FAR1"/>
    <property type="match status" value="1"/>
</dbReference>
<evidence type="ECO:0000256" key="5">
    <source>
        <dbReference type="PROSITE-ProRule" id="PRU00325"/>
    </source>
</evidence>
<gene>
    <name evidence="9" type="ORF">ACJRO7_028675</name>
</gene>
<feature type="domain" description="SWIM-type" evidence="7">
    <location>
        <begin position="929"/>
        <end position="965"/>
    </location>
</feature>
<name>A0ABD3JZ06_EUCGL</name>
<evidence type="ECO:0000256" key="1">
    <source>
        <dbReference type="ARBA" id="ARBA00005889"/>
    </source>
</evidence>
<dbReference type="Pfam" id="PF04434">
    <property type="entry name" value="SWIM"/>
    <property type="match status" value="1"/>
</dbReference>
<evidence type="ECO:0000256" key="3">
    <source>
        <dbReference type="ARBA" id="ARBA00022771"/>
    </source>
</evidence>
<feature type="compositionally biased region" description="Low complexity" evidence="6">
    <location>
        <begin position="291"/>
        <end position="302"/>
    </location>
</feature>
<dbReference type="PROSITE" id="PS50966">
    <property type="entry name" value="ZF_SWIM"/>
    <property type="match status" value="1"/>
</dbReference>
<dbReference type="SMART" id="SM00575">
    <property type="entry name" value="ZnF_PMZ"/>
    <property type="match status" value="1"/>
</dbReference>
<evidence type="ECO:0000256" key="6">
    <source>
        <dbReference type="SAM" id="MobiDB-lite"/>
    </source>
</evidence>
<dbReference type="InterPro" id="IPR018289">
    <property type="entry name" value="MULE_transposase_dom"/>
</dbReference>
<dbReference type="AlphaFoldDB" id="A0ABD3JZ06"/>
<accession>A0ABD3JZ06</accession>
<dbReference type="EMBL" id="JBJKBG010000007">
    <property type="protein sequence ID" value="KAL3731847.1"/>
    <property type="molecule type" value="Genomic_DNA"/>
</dbReference>
<comment type="similarity">
    <text evidence="1">Belongs to the FHY3/FAR1 family.</text>
</comment>
<feature type="domain" description="PPM-type phosphatase" evidence="8">
    <location>
        <begin position="22"/>
        <end position="264"/>
    </location>
</feature>
<dbReference type="SMART" id="SM00331">
    <property type="entry name" value="PP2C_SIG"/>
    <property type="match status" value="1"/>
</dbReference>
<reference evidence="9 10" key="1">
    <citation type="submission" date="2024-11" db="EMBL/GenBank/DDBJ databases">
        <title>Chromosome-level genome assembly of Eucalyptus globulus Labill. provides insights into its genome evolution.</title>
        <authorList>
            <person name="Li X."/>
        </authorList>
    </citation>
    <scope>NUCLEOTIDE SEQUENCE [LARGE SCALE GENOMIC DNA]</scope>
    <source>
        <strain evidence="9">CL2024</strain>
        <tissue evidence="9">Fresh tender leaves</tissue>
    </source>
</reference>
<evidence type="ECO:0000259" key="8">
    <source>
        <dbReference type="PROSITE" id="PS51746"/>
    </source>
</evidence>
<protein>
    <recommendedName>
        <fullName evidence="11">Protein-serine/threonine phosphatase</fullName>
    </recommendedName>
</protein>
<evidence type="ECO:0000259" key="7">
    <source>
        <dbReference type="PROSITE" id="PS50966"/>
    </source>
</evidence>
<dbReference type="InterPro" id="IPR006564">
    <property type="entry name" value="Znf_PMZ"/>
</dbReference>
<dbReference type="InterPro" id="IPR036457">
    <property type="entry name" value="PPM-type-like_dom_sf"/>
</dbReference>
<keyword evidence="10" id="KW-1185">Reference proteome</keyword>
<evidence type="ECO:0008006" key="11">
    <source>
        <dbReference type="Google" id="ProtNLM"/>
    </source>
</evidence>
<feature type="compositionally biased region" description="Low complexity" evidence="6">
    <location>
        <begin position="1054"/>
        <end position="1071"/>
    </location>
</feature>
<organism evidence="9 10">
    <name type="scientific">Eucalyptus globulus</name>
    <name type="common">Tasmanian blue gum</name>
    <dbReference type="NCBI Taxonomy" id="34317"/>
    <lineage>
        <taxon>Eukaryota</taxon>
        <taxon>Viridiplantae</taxon>
        <taxon>Streptophyta</taxon>
        <taxon>Embryophyta</taxon>
        <taxon>Tracheophyta</taxon>
        <taxon>Spermatophyta</taxon>
        <taxon>Magnoliopsida</taxon>
        <taxon>eudicotyledons</taxon>
        <taxon>Gunneridae</taxon>
        <taxon>Pentapetalae</taxon>
        <taxon>rosids</taxon>
        <taxon>malvids</taxon>
        <taxon>Myrtales</taxon>
        <taxon>Myrtaceae</taxon>
        <taxon>Myrtoideae</taxon>
        <taxon>Eucalypteae</taxon>
        <taxon>Eucalyptus</taxon>
    </lineage>
</organism>
<proteinExistence type="inferred from homology"/>
<evidence type="ECO:0000313" key="10">
    <source>
        <dbReference type="Proteomes" id="UP001634007"/>
    </source>
</evidence>
<dbReference type="PANTHER" id="PTHR31669">
    <property type="entry name" value="PROTEIN FAR1-RELATED SEQUENCE 10-RELATED"/>
    <property type="match status" value="1"/>
</dbReference>
<dbReference type="InterPro" id="IPR004330">
    <property type="entry name" value="FAR1_DNA_bnd_dom"/>
</dbReference>
<feature type="region of interest" description="Disordered" evidence="6">
    <location>
        <begin position="272"/>
        <end position="336"/>
    </location>
</feature>
<dbReference type="InterPro" id="IPR001932">
    <property type="entry name" value="PPM-type_phosphatase-like_dom"/>
</dbReference>
<dbReference type="SMART" id="SM00332">
    <property type="entry name" value="PP2Cc"/>
    <property type="match status" value="1"/>
</dbReference>
<dbReference type="Pfam" id="PF10551">
    <property type="entry name" value="MULE"/>
    <property type="match status" value="1"/>
</dbReference>
<evidence type="ECO:0000256" key="2">
    <source>
        <dbReference type="ARBA" id="ARBA00022723"/>
    </source>
</evidence>
<comment type="caution">
    <text evidence="9">The sequence shown here is derived from an EMBL/GenBank/DDBJ whole genome shotgun (WGS) entry which is preliminary data.</text>
</comment>
<feature type="region of interest" description="Disordered" evidence="6">
    <location>
        <begin position="399"/>
        <end position="421"/>
    </location>
</feature>
<keyword evidence="3 5" id="KW-0863">Zinc-finger</keyword>
<dbReference type="PANTHER" id="PTHR31669:SF160">
    <property type="entry name" value="PROTEIN FAR1-RELATED SEQUENCE"/>
    <property type="match status" value="1"/>
</dbReference>
<evidence type="ECO:0000256" key="4">
    <source>
        <dbReference type="ARBA" id="ARBA00022833"/>
    </source>
</evidence>
<dbReference type="GO" id="GO:0008270">
    <property type="term" value="F:zinc ion binding"/>
    <property type="evidence" value="ECO:0007669"/>
    <property type="project" value="UniProtKB-KW"/>
</dbReference>
<dbReference type="PROSITE" id="PS51746">
    <property type="entry name" value="PPM_2"/>
    <property type="match status" value="1"/>
</dbReference>
<dbReference type="Proteomes" id="UP001634007">
    <property type="component" value="Unassembled WGS sequence"/>
</dbReference>
<keyword evidence="2" id="KW-0479">Metal-binding</keyword>